<keyword evidence="2" id="KW-0732">Signal</keyword>
<comment type="caution">
    <text evidence="3">The sequence shown here is derived from an EMBL/GenBank/DDBJ whole genome shotgun (WGS) entry which is preliminary data.</text>
</comment>
<feature type="compositionally biased region" description="Polar residues" evidence="1">
    <location>
        <begin position="42"/>
        <end position="56"/>
    </location>
</feature>
<sequence>MQPTKLLLGLAAGLALSACTQVTAPSGPPPAGAAAGPGAPAIQQQVRDIGGSSPNASAGVPSVTGSSGGADGRGGGPSITYSGPASSGVGGTGIPPTPQPRVHGN</sequence>
<name>A0ABT1D9F4_9PROT</name>
<dbReference type="PROSITE" id="PS51257">
    <property type="entry name" value="PROKAR_LIPOPROTEIN"/>
    <property type="match status" value="1"/>
</dbReference>
<feature type="chain" id="PRO_5047529307" description="Lipoprotein" evidence="2">
    <location>
        <begin position="25"/>
        <end position="105"/>
    </location>
</feature>
<protein>
    <recommendedName>
        <fullName evidence="5">Lipoprotein</fullName>
    </recommendedName>
</protein>
<feature type="compositionally biased region" description="Low complexity" evidence="1">
    <location>
        <begin position="32"/>
        <end position="41"/>
    </location>
</feature>
<feature type="region of interest" description="Disordered" evidence="1">
    <location>
        <begin position="24"/>
        <end position="105"/>
    </location>
</feature>
<evidence type="ECO:0000313" key="4">
    <source>
        <dbReference type="Proteomes" id="UP001523392"/>
    </source>
</evidence>
<accession>A0ABT1D9F4</accession>
<evidence type="ECO:0008006" key="5">
    <source>
        <dbReference type="Google" id="ProtNLM"/>
    </source>
</evidence>
<proteinExistence type="predicted"/>
<dbReference type="EMBL" id="JAFIRR010000136">
    <property type="protein sequence ID" value="MCO6418554.1"/>
    <property type="molecule type" value="Genomic_DNA"/>
</dbReference>
<dbReference type="RefSeq" id="WP_252955182.1">
    <property type="nucleotide sequence ID" value="NZ_JAFIRR010000136.1"/>
</dbReference>
<feature type="signal peptide" evidence="2">
    <location>
        <begin position="1"/>
        <end position="24"/>
    </location>
</feature>
<organism evidence="3 4">
    <name type="scientific">Siccirubricoccus soli</name>
    <dbReference type="NCBI Taxonomy" id="2899147"/>
    <lineage>
        <taxon>Bacteria</taxon>
        <taxon>Pseudomonadati</taxon>
        <taxon>Pseudomonadota</taxon>
        <taxon>Alphaproteobacteria</taxon>
        <taxon>Acetobacterales</taxon>
        <taxon>Roseomonadaceae</taxon>
        <taxon>Siccirubricoccus</taxon>
    </lineage>
</organism>
<evidence type="ECO:0000313" key="3">
    <source>
        <dbReference type="EMBL" id="MCO6418554.1"/>
    </source>
</evidence>
<evidence type="ECO:0000256" key="2">
    <source>
        <dbReference type="SAM" id="SignalP"/>
    </source>
</evidence>
<dbReference type="Proteomes" id="UP001523392">
    <property type="component" value="Unassembled WGS sequence"/>
</dbReference>
<gene>
    <name evidence="3" type="ORF">JYK14_20650</name>
</gene>
<reference evidence="3 4" key="1">
    <citation type="submission" date="2021-12" db="EMBL/GenBank/DDBJ databases">
        <title>Siccirubricoccus leaddurans sp. nov., a high concentration Zn2+ tolerance bacterium.</title>
        <authorList>
            <person name="Cao Y."/>
        </authorList>
    </citation>
    <scope>NUCLEOTIDE SEQUENCE [LARGE SCALE GENOMIC DNA]</scope>
    <source>
        <strain evidence="3 4">KC 17139</strain>
    </source>
</reference>
<evidence type="ECO:0000256" key="1">
    <source>
        <dbReference type="SAM" id="MobiDB-lite"/>
    </source>
</evidence>
<feature type="compositionally biased region" description="Gly residues" evidence="1">
    <location>
        <begin position="66"/>
        <end position="77"/>
    </location>
</feature>
<keyword evidence="4" id="KW-1185">Reference proteome</keyword>